<gene>
    <name evidence="1" type="ORF">EJN90_09160</name>
</gene>
<dbReference type="AlphaFoldDB" id="A0A3S9HBP0"/>
<dbReference type="Pfam" id="PF21845">
    <property type="entry name" value="DUF6904"/>
    <property type="match status" value="1"/>
</dbReference>
<proteinExistence type="predicted"/>
<organism evidence="1 2">
    <name type="scientific">Jeotgalibaca ciconiae</name>
    <dbReference type="NCBI Taxonomy" id="2496265"/>
    <lineage>
        <taxon>Bacteria</taxon>
        <taxon>Bacillati</taxon>
        <taxon>Bacillota</taxon>
        <taxon>Bacilli</taxon>
        <taxon>Lactobacillales</taxon>
        <taxon>Carnobacteriaceae</taxon>
        <taxon>Jeotgalibaca</taxon>
    </lineage>
</organism>
<dbReference type="OrthoDB" id="1999450at2"/>
<evidence type="ECO:0000313" key="2">
    <source>
        <dbReference type="Proteomes" id="UP000273326"/>
    </source>
</evidence>
<dbReference type="InterPro" id="IPR054199">
    <property type="entry name" value="DUF6904"/>
</dbReference>
<reference evidence="2" key="1">
    <citation type="submission" date="2018-12" db="EMBL/GenBank/DDBJ databases">
        <title>Complete genome sequencing of Jeotgalibaca sp. H21T32.</title>
        <authorList>
            <person name="Bae J.-W."/>
            <person name="Lee S.-Y."/>
        </authorList>
    </citation>
    <scope>NUCLEOTIDE SEQUENCE [LARGE SCALE GENOMIC DNA]</scope>
    <source>
        <strain evidence="2">H21T32</strain>
    </source>
</reference>
<dbReference type="KEGG" id="jeh:EJN90_09160"/>
<sequence>MLFAENTPNNLGVILCGDQKDFEYLYEALHMMVEDEEYFSSARIRVLGICYDIRHALMGNREYQFVENGLTDEIKKYQGFIASDKNIYLKIYVLWPEMLFVLWALNDFSLHYAKKITKNQSMYNLLTNPKLIWDRTYIQIREFQAAIADCIQETVTEHTFTRLINTMNRRSMSGVHYFTQYIDLLNIKFSDMDAEKRLKNISVYAKRIAEQSDEYQQLASEIRESAKKYNCSVDEIRLKLEYPEDMEW</sequence>
<evidence type="ECO:0000313" key="1">
    <source>
        <dbReference type="EMBL" id="AZP04790.1"/>
    </source>
</evidence>
<dbReference type="RefSeq" id="WP_126110535.1">
    <property type="nucleotide sequence ID" value="NZ_CP034465.1"/>
</dbReference>
<protein>
    <submittedName>
        <fullName evidence="1">Uncharacterized protein</fullName>
    </submittedName>
</protein>
<dbReference type="Proteomes" id="UP000273326">
    <property type="component" value="Chromosome"/>
</dbReference>
<keyword evidence="2" id="KW-1185">Reference proteome</keyword>
<name>A0A3S9HBP0_9LACT</name>
<accession>A0A3S9HBP0</accession>
<dbReference type="EMBL" id="CP034465">
    <property type="protein sequence ID" value="AZP04790.1"/>
    <property type="molecule type" value="Genomic_DNA"/>
</dbReference>